<dbReference type="Proteomes" id="UP000510844">
    <property type="component" value="Chromosome"/>
</dbReference>
<accession>A0A7L6B860</accession>
<reference evidence="1 2" key="2">
    <citation type="journal article" date="2021" name="Mar. Drugs">
        <title>A New Micromonospora Strain with Antibiotic Activity Isolated from the Microbiome of a Mid-Atlantic Deep-Sea Sponge.</title>
        <authorList>
            <person name="Back C.R."/>
            <person name="Stennett H.L."/>
            <person name="Williams S.E."/>
            <person name="Wang L."/>
            <person name="Ojeda Gomez J."/>
            <person name="Abdulle O.M."/>
            <person name="Duffy T."/>
            <person name="Neal C."/>
            <person name="Mantell J."/>
            <person name="Jepson M.A."/>
            <person name="Hendry K.R."/>
            <person name="Powell D."/>
            <person name="Stach J.E.M."/>
            <person name="Essex-Lopresti A.E."/>
            <person name="Willis C.L."/>
            <person name="Curnow P."/>
            <person name="Race P.R."/>
        </authorList>
    </citation>
    <scope>NUCLEOTIDE SEQUENCE [LARGE SCALE GENOMIC DNA]</scope>
    <source>
        <strain evidence="1 2">28ISP2-46</strain>
    </source>
</reference>
<evidence type="ECO:0000313" key="1">
    <source>
        <dbReference type="EMBL" id="QLQ37999.1"/>
    </source>
</evidence>
<dbReference type="EMBL" id="CP059322">
    <property type="protein sequence ID" value="QLQ37999.1"/>
    <property type="molecule type" value="Genomic_DNA"/>
</dbReference>
<gene>
    <name evidence="1" type="ORF">H1D33_03650</name>
</gene>
<sequence length="494" mass="49357">MTRYWAGGGPSDYTIVSGDTVTIGALSGKAAVVVGGVEITWWNAETSGTQYTDLLDSGGAAVSAVLSSTTADGRALGQIPRVQYPDGITGAWASAGGGPRVWMAADVGDQAVATAVGFAAHVAQSNGHGTGVANLVDASVPPPGSRNVGDLFGVVTGGGFGLIPPSAAAGAVLLNPPLSGGSYVGNAVTPPLSSQGQNGQPWLRLQQPYSSTDDNPDAVQFFSTTSGGSSVKTGWFNGNGEGRSAPSTVNRIAHRVFEYAEGLGGPSTGRYAEWSTNPTNAANREPLLGGYGTGHSTKPGWIEATRIFSGLQGVRAGGSYNSLSGITFRGQRSGTGAPTSGTWATGDAVVDSAGALWLCTAGGTPGTWAGAAGGGGGSTVSVMPTWTQDTAAVGTGTYRVYNPAASTLTLRSVVASIGGTAPAGSSLIVQVRVDGTAVFTSGNRPTITAGNRYSGVASTFVSASWAAGSYLTVDVDQVGSTTAGTRLTVQVLAY</sequence>
<organism evidence="1 2">
    <name type="scientific">Micromonospora robiginosa</name>
    <dbReference type="NCBI Taxonomy" id="2749844"/>
    <lineage>
        <taxon>Bacteria</taxon>
        <taxon>Bacillati</taxon>
        <taxon>Actinomycetota</taxon>
        <taxon>Actinomycetes</taxon>
        <taxon>Micromonosporales</taxon>
        <taxon>Micromonosporaceae</taxon>
        <taxon>Micromonospora</taxon>
    </lineage>
</organism>
<name>A0A7L6B860_9ACTN</name>
<evidence type="ECO:0000313" key="2">
    <source>
        <dbReference type="Proteomes" id="UP000510844"/>
    </source>
</evidence>
<proteinExistence type="predicted"/>
<dbReference type="KEGG" id="mfeu:H1D33_03650"/>
<reference evidence="2" key="1">
    <citation type="submission" date="2020-07" db="EMBL/GenBank/DDBJ databases">
        <title>A new Micromonospora strain with potent antibiotic activity isolated from the microbiome of a mid-Atlantic deep-sea sponge.</title>
        <authorList>
            <person name="Back C.R."/>
            <person name="Stennett H.L."/>
            <person name="Williams S.E."/>
            <person name="Wang L."/>
            <person name="Ojeda Gomez J."/>
            <person name="Abdulle O.M."/>
            <person name="Duffy T."/>
            <person name="Hendry K.R."/>
            <person name="Powell D."/>
            <person name="Stach J.E."/>
            <person name="Essex-Lopresti A.E."/>
            <person name="Willis C.L."/>
            <person name="Curnow P."/>
            <person name="Race P.R."/>
        </authorList>
    </citation>
    <scope>NUCLEOTIDE SEQUENCE [LARGE SCALE GENOMIC DNA]</scope>
    <source>
        <strain evidence="2">28ISP2-46</strain>
    </source>
</reference>
<keyword evidence="2" id="KW-1185">Reference proteome</keyword>
<protein>
    <submittedName>
        <fullName evidence="1">Uncharacterized protein</fullName>
    </submittedName>
</protein>
<dbReference type="AlphaFoldDB" id="A0A7L6B860"/>
<dbReference type="RefSeq" id="WP_181570444.1">
    <property type="nucleotide sequence ID" value="NZ_CP059322.2"/>
</dbReference>